<dbReference type="Gene3D" id="2.60.40.10">
    <property type="entry name" value="Immunoglobulins"/>
    <property type="match status" value="1"/>
</dbReference>
<dbReference type="InterPro" id="IPR003961">
    <property type="entry name" value="FN3_dom"/>
</dbReference>
<dbReference type="AlphaFoldDB" id="A0A2T5C4U3"/>
<dbReference type="InterPro" id="IPR013783">
    <property type="entry name" value="Ig-like_fold"/>
</dbReference>
<organism evidence="2 3">
    <name type="scientific">Mangrovibacterium marinum</name>
    <dbReference type="NCBI Taxonomy" id="1639118"/>
    <lineage>
        <taxon>Bacteria</taxon>
        <taxon>Pseudomonadati</taxon>
        <taxon>Bacteroidota</taxon>
        <taxon>Bacteroidia</taxon>
        <taxon>Marinilabiliales</taxon>
        <taxon>Prolixibacteraceae</taxon>
        <taxon>Mangrovibacterium</taxon>
    </lineage>
</organism>
<proteinExistence type="predicted"/>
<dbReference type="EMBL" id="QAAD01000003">
    <property type="protein sequence ID" value="PTN09884.1"/>
    <property type="molecule type" value="Genomic_DNA"/>
</dbReference>
<comment type="caution">
    <text evidence="2">The sequence shown here is derived from an EMBL/GenBank/DDBJ whole genome shotgun (WGS) entry which is preliminary data.</text>
</comment>
<keyword evidence="3" id="KW-1185">Reference proteome</keyword>
<accession>A0A2T5C4U3</accession>
<dbReference type="Proteomes" id="UP000243525">
    <property type="component" value="Unassembled WGS sequence"/>
</dbReference>
<evidence type="ECO:0000313" key="3">
    <source>
        <dbReference type="Proteomes" id="UP000243525"/>
    </source>
</evidence>
<gene>
    <name evidence="2" type="ORF">C8N47_103181</name>
</gene>
<sequence length="225" mass="25093">MVPRHPIDVSESLIHPLMFKNELSRNFSPAKFKQTELNVFCKSIIQAMDGNVHFPNPVPSLEQLQKLQLNYQQSLVDTIDGTRFDTAVKRNCREKLVDGLRALANYVEAESDGNLEVLASSGFNLKYKPRRIGVLPGAKGFNVRPGSNPGVIELSCQVVPKASFYLFAYTESPVSGQSVWITVTSSKRKARIEGLQSGKRYAFRVAACGTRPERVWSPSLESYVL</sequence>
<evidence type="ECO:0000313" key="2">
    <source>
        <dbReference type="EMBL" id="PTN09884.1"/>
    </source>
</evidence>
<evidence type="ECO:0000259" key="1">
    <source>
        <dbReference type="PROSITE" id="PS50853"/>
    </source>
</evidence>
<dbReference type="PROSITE" id="PS50853">
    <property type="entry name" value="FN3"/>
    <property type="match status" value="1"/>
</dbReference>
<dbReference type="InterPro" id="IPR036116">
    <property type="entry name" value="FN3_sf"/>
</dbReference>
<name>A0A2T5C4U3_9BACT</name>
<protein>
    <recommendedName>
        <fullName evidence="1">Fibronectin type-III domain-containing protein</fullName>
    </recommendedName>
</protein>
<feature type="domain" description="Fibronectin type-III" evidence="1">
    <location>
        <begin position="135"/>
        <end position="225"/>
    </location>
</feature>
<dbReference type="SUPFAM" id="SSF49265">
    <property type="entry name" value="Fibronectin type III"/>
    <property type="match status" value="1"/>
</dbReference>
<reference evidence="2 3" key="1">
    <citation type="submission" date="2018-04" db="EMBL/GenBank/DDBJ databases">
        <title>Genomic Encyclopedia of Archaeal and Bacterial Type Strains, Phase II (KMG-II): from individual species to whole genera.</title>
        <authorList>
            <person name="Goeker M."/>
        </authorList>
    </citation>
    <scope>NUCLEOTIDE SEQUENCE [LARGE SCALE GENOMIC DNA]</scope>
    <source>
        <strain evidence="2 3">DSM 28823</strain>
    </source>
</reference>